<comment type="caution">
    <text evidence="6">The sequence shown here is derived from an EMBL/GenBank/DDBJ whole genome shotgun (WGS) entry which is preliminary data.</text>
</comment>
<dbReference type="InterPro" id="IPR046348">
    <property type="entry name" value="SIS_dom_sf"/>
</dbReference>
<evidence type="ECO:0000313" key="7">
    <source>
        <dbReference type="Proteomes" id="UP000033651"/>
    </source>
</evidence>
<dbReference type="PANTHER" id="PTHR30514">
    <property type="entry name" value="GLUCOKINASE"/>
    <property type="match status" value="1"/>
</dbReference>
<dbReference type="PANTHER" id="PTHR30514:SF20">
    <property type="entry name" value="TRANSCRIPTIONAL REGULATOR"/>
    <property type="match status" value="1"/>
</dbReference>
<dbReference type="RefSeq" id="WP_045828055.1">
    <property type="nucleotide sequence ID" value="NZ_JZRB01000004.1"/>
</dbReference>
<protein>
    <submittedName>
        <fullName evidence="6">RpiR family transcriptional regulator</fullName>
    </submittedName>
</protein>
<accession>A0A0F3KZN7</accession>
<dbReference type="InterPro" id="IPR035472">
    <property type="entry name" value="RpiR-like_SIS"/>
</dbReference>
<reference evidence="6 7" key="1">
    <citation type="submission" date="2015-03" db="EMBL/GenBank/DDBJ databases">
        <title>Draft genome sequence of Luteibacter yeojuensis strain SU11.</title>
        <authorList>
            <person name="Sulaiman J."/>
            <person name="Priya K."/>
            <person name="Chan K.-G."/>
        </authorList>
    </citation>
    <scope>NUCLEOTIDE SEQUENCE [LARGE SCALE GENOMIC DNA]</scope>
    <source>
        <strain evidence="6 7">SU11</strain>
    </source>
</reference>
<dbReference type="GO" id="GO:1901135">
    <property type="term" value="P:carbohydrate derivative metabolic process"/>
    <property type="evidence" value="ECO:0007669"/>
    <property type="project" value="InterPro"/>
</dbReference>
<feature type="domain" description="SIS" evidence="5">
    <location>
        <begin position="138"/>
        <end position="280"/>
    </location>
</feature>
<dbReference type="InterPro" id="IPR047640">
    <property type="entry name" value="RpiR-like"/>
</dbReference>
<evidence type="ECO:0000256" key="2">
    <source>
        <dbReference type="ARBA" id="ARBA00023125"/>
    </source>
</evidence>
<dbReference type="InterPro" id="IPR036388">
    <property type="entry name" value="WH-like_DNA-bd_sf"/>
</dbReference>
<dbReference type="SUPFAM" id="SSF46689">
    <property type="entry name" value="Homeodomain-like"/>
    <property type="match status" value="1"/>
</dbReference>
<organism evidence="6 7">
    <name type="scientific">Luteibacter yeojuensis</name>
    <dbReference type="NCBI Taxonomy" id="345309"/>
    <lineage>
        <taxon>Bacteria</taxon>
        <taxon>Pseudomonadati</taxon>
        <taxon>Pseudomonadota</taxon>
        <taxon>Gammaproteobacteria</taxon>
        <taxon>Lysobacterales</taxon>
        <taxon>Rhodanobacteraceae</taxon>
        <taxon>Luteibacter</taxon>
    </lineage>
</organism>
<dbReference type="InterPro" id="IPR001347">
    <property type="entry name" value="SIS_dom"/>
</dbReference>
<dbReference type="InterPro" id="IPR000281">
    <property type="entry name" value="HTH_RpiR"/>
</dbReference>
<dbReference type="PROSITE" id="PS51071">
    <property type="entry name" value="HTH_RPIR"/>
    <property type="match status" value="1"/>
</dbReference>
<dbReference type="Pfam" id="PF01418">
    <property type="entry name" value="HTH_6"/>
    <property type="match status" value="1"/>
</dbReference>
<keyword evidence="1" id="KW-0805">Transcription regulation</keyword>
<dbReference type="OrthoDB" id="9814005at2"/>
<dbReference type="GO" id="GO:0003700">
    <property type="term" value="F:DNA-binding transcription factor activity"/>
    <property type="evidence" value="ECO:0007669"/>
    <property type="project" value="InterPro"/>
</dbReference>
<dbReference type="AlphaFoldDB" id="A0A0F3KZN7"/>
<dbReference type="GO" id="GO:0003677">
    <property type="term" value="F:DNA binding"/>
    <property type="evidence" value="ECO:0007669"/>
    <property type="project" value="UniProtKB-KW"/>
</dbReference>
<sequence>MAKRSEADALMSRIAEAFEALPRQLQGVARYLEEHRSSIMVQRVGEIAEGAGVHASAVVRFAQRFGYSGFSEMQAVFRDAFTAAASPSHSYKQRIRSVIENRAGGVPAAEIASRFIDASRMGLDELAAELDEARFQQAVDTLAAAENIYVMGVRRSFAIATYIAYALQHTKKRVHLVSGLGGMFREQLRSMGKGDALIAISFPPFGKETLYAMRVAQQHHAKVLAITESDLGPLARHSDILLKVKEGSAFAFRGLTSTMCLCQALFVALAYKLELTVEETTSRGEYDD</sequence>
<dbReference type="PROSITE" id="PS51464">
    <property type="entry name" value="SIS"/>
    <property type="match status" value="1"/>
</dbReference>
<evidence type="ECO:0000256" key="1">
    <source>
        <dbReference type="ARBA" id="ARBA00023015"/>
    </source>
</evidence>
<keyword evidence="7" id="KW-1185">Reference proteome</keyword>
<dbReference type="InterPro" id="IPR009057">
    <property type="entry name" value="Homeodomain-like_sf"/>
</dbReference>
<evidence type="ECO:0000259" key="4">
    <source>
        <dbReference type="PROSITE" id="PS51071"/>
    </source>
</evidence>
<dbReference type="CDD" id="cd05013">
    <property type="entry name" value="SIS_RpiR"/>
    <property type="match status" value="1"/>
</dbReference>
<keyword evidence="2" id="KW-0238">DNA-binding</keyword>
<dbReference type="Gene3D" id="3.40.50.10490">
    <property type="entry name" value="Glucose-6-phosphate isomerase like protein, domain 1"/>
    <property type="match status" value="1"/>
</dbReference>
<dbReference type="SUPFAM" id="SSF53697">
    <property type="entry name" value="SIS domain"/>
    <property type="match status" value="1"/>
</dbReference>
<dbReference type="Pfam" id="PF01380">
    <property type="entry name" value="SIS"/>
    <property type="match status" value="1"/>
</dbReference>
<dbReference type="GO" id="GO:0097367">
    <property type="term" value="F:carbohydrate derivative binding"/>
    <property type="evidence" value="ECO:0007669"/>
    <property type="project" value="InterPro"/>
</dbReference>
<keyword evidence="3" id="KW-0804">Transcription</keyword>
<feature type="domain" description="HTH rpiR-type" evidence="4">
    <location>
        <begin position="8"/>
        <end position="84"/>
    </location>
</feature>
<name>A0A0F3KZN7_9GAMM</name>
<dbReference type="Gene3D" id="1.10.10.10">
    <property type="entry name" value="Winged helix-like DNA-binding domain superfamily/Winged helix DNA-binding domain"/>
    <property type="match status" value="1"/>
</dbReference>
<evidence type="ECO:0000259" key="5">
    <source>
        <dbReference type="PROSITE" id="PS51464"/>
    </source>
</evidence>
<gene>
    <name evidence="6" type="ORF">VI08_03035</name>
</gene>
<dbReference type="EMBL" id="JZRB01000004">
    <property type="protein sequence ID" value="KJV36750.1"/>
    <property type="molecule type" value="Genomic_DNA"/>
</dbReference>
<dbReference type="Proteomes" id="UP000033651">
    <property type="component" value="Unassembled WGS sequence"/>
</dbReference>
<evidence type="ECO:0000313" key="6">
    <source>
        <dbReference type="EMBL" id="KJV36750.1"/>
    </source>
</evidence>
<proteinExistence type="predicted"/>
<evidence type="ECO:0000256" key="3">
    <source>
        <dbReference type="ARBA" id="ARBA00023163"/>
    </source>
</evidence>
<dbReference type="PATRIC" id="fig|345309.4.peg.2945"/>